<evidence type="ECO:0000313" key="2">
    <source>
        <dbReference type="EMBL" id="CAF5078561.1"/>
    </source>
</evidence>
<feature type="compositionally biased region" description="Pro residues" evidence="1">
    <location>
        <begin position="15"/>
        <end position="48"/>
    </location>
</feature>
<comment type="caution">
    <text evidence="2">The sequence shown here is derived from an EMBL/GenBank/DDBJ whole genome shotgun (WGS) entry which is preliminary data.</text>
</comment>
<feature type="region of interest" description="Disordered" evidence="1">
    <location>
        <begin position="14"/>
        <end position="66"/>
    </location>
</feature>
<dbReference type="Proteomes" id="UP000676336">
    <property type="component" value="Unassembled WGS sequence"/>
</dbReference>
<feature type="non-terminal residue" evidence="2">
    <location>
        <position position="66"/>
    </location>
</feature>
<feature type="non-terminal residue" evidence="2">
    <location>
        <position position="1"/>
    </location>
</feature>
<evidence type="ECO:0000313" key="3">
    <source>
        <dbReference type="Proteomes" id="UP000676336"/>
    </source>
</evidence>
<organism evidence="2 3">
    <name type="scientific">Rotaria magnacalcarata</name>
    <dbReference type="NCBI Taxonomy" id="392030"/>
    <lineage>
        <taxon>Eukaryota</taxon>
        <taxon>Metazoa</taxon>
        <taxon>Spiralia</taxon>
        <taxon>Gnathifera</taxon>
        <taxon>Rotifera</taxon>
        <taxon>Eurotatoria</taxon>
        <taxon>Bdelloidea</taxon>
        <taxon>Philodinida</taxon>
        <taxon>Philodinidae</taxon>
        <taxon>Rotaria</taxon>
    </lineage>
</organism>
<name>A0A8S3EPY0_9BILA</name>
<protein>
    <submittedName>
        <fullName evidence="2">Uncharacterized protein</fullName>
    </submittedName>
</protein>
<dbReference type="EMBL" id="CAJOBI010237863">
    <property type="protein sequence ID" value="CAF5078561.1"/>
    <property type="molecule type" value="Genomic_DNA"/>
</dbReference>
<reference evidence="2" key="1">
    <citation type="submission" date="2021-02" db="EMBL/GenBank/DDBJ databases">
        <authorList>
            <person name="Nowell W R."/>
        </authorList>
    </citation>
    <scope>NUCLEOTIDE SEQUENCE</scope>
</reference>
<dbReference type="AlphaFoldDB" id="A0A8S3EPY0"/>
<sequence>RLLSIEWKAALATSVPPPEAPPNPPLEAPPNPPLEAPPNPPLEAPPNPLDSNDDDADSNPLPPNPA</sequence>
<proteinExistence type="predicted"/>
<accession>A0A8S3EPY0</accession>
<evidence type="ECO:0000256" key="1">
    <source>
        <dbReference type="SAM" id="MobiDB-lite"/>
    </source>
</evidence>
<gene>
    <name evidence="2" type="ORF">SMN809_LOCUS60666</name>
</gene>